<dbReference type="GO" id="GO:0005739">
    <property type="term" value="C:mitochondrion"/>
    <property type="evidence" value="ECO:0007669"/>
    <property type="project" value="TreeGrafter"/>
</dbReference>
<dbReference type="GO" id="GO:0003729">
    <property type="term" value="F:mRNA binding"/>
    <property type="evidence" value="ECO:0007669"/>
    <property type="project" value="UniProtKB-ARBA"/>
</dbReference>
<dbReference type="Proteomes" id="UP001154282">
    <property type="component" value="Unassembled WGS sequence"/>
</dbReference>
<keyword evidence="2" id="KW-0677">Repeat</keyword>
<dbReference type="Pfam" id="PF01535">
    <property type="entry name" value="PPR"/>
    <property type="match status" value="3"/>
</dbReference>
<keyword evidence="5" id="KW-1185">Reference proteome</keyword>
<accession>A0AAV0LYU3</accession>
<reference evidence="4" key="1">
    <citation type="submission" date="2022-08" db="EMBL/GenBank/DDBJ databases">
        <authorList>
            <person name="Gutierrez-Valencia J."/>
        </authorList>
    </citation>
    <scope>NUCLEOTIDE SEQUENCE</scope>
</reference>
<evidence type="ECO:0000256" key="2">
    <source>
        <dbReference type="ARBA" id="ARBA00022737"/>
    </source>
</evidence>
<feature type="repeat" description="PPR" evidence="3">
    <location>
        <begin position="173"/>
        <end position="207"/>
    </location>
</feature>
<name>A0AAV0LYU3_9ROSI</name>
<comment type="caution">
    <text evidence="4">The sequence shown here is derived from an EMBL/GenBank/DDBJ whole genome shotgun (WGS) entry which is preliminary data.</text>
</comment>
<dbReference type="Gene3D" id="1.25.40.10">
    <property type="entry name" value="Tetratricopeptide repeat domain"/>
    <property type="match status" value="2"/>
</dbReference>
<dbReference type="SUPFAM" id="SSF48452">
    <property type="entry name" value="TPR-like"/>
    <property type="match status" value="1"/>
</dbReference>
<evidence type="ECO:0008006" key="6">
    <source>
        <dbReference type="Google" id="ProtNLM"/>
    </source>
</evidence>
<evidence type="ECO:0000256" key="1">
    <source>
        <dbReference type="ARBA" id="ARBA00007626"/>
    </source>
</evidence>
<evidence type="ECO:0000313" key="5">
    <source>
        <dbReference type="Proteomes" id="UP001154282"/>
    </source>
</evidence>
<feature type="repeat" description="PPR" evidence="3">
    <location>
        <begin position="208"/>
        <end position="242"/>
    </location>
</feature>
<dbReference type="Pfam" id="PF13041">
    <property type="entry name" value="PPR_2"/>
    <property type="match status" value="1"/>
</dbReference>
<dbReference type="InterPro" id="IPR011990">
    <property type="entry name" value="TPR-like_helical_dom_sf"/>
</dbReference>
<evidence type="ECO:0000256" key="3">
    <source>
        <dbReference type="PROSITE-ProRule" id="PRU00708"/>
    </source>
</evidence>
<dbReference type="PANTHER" id="PTHR45717">
    <property type="entry name" value="OS12G0527900 PROTEIN"/>
    <property type="match status" value="1"/>
</dbReference>
<evidence type="ECO:0000313" key="4">
    <source>
        <dbReference type="EMBL" id="CAI0439188.1"/>
    </source>
</evidence>
<gene>
    <name evidence="4" type="ORF">LITE_LOCUS26057</name>
</gene>
<sequence length="507" mass="57200">MAAPTHFFKTILNAIQTLAANPVSKRKYSAGAARAASSDLFTRISPIGDPETSLAPVLDQWVEEGRKFRDSELQRIARKLRSWRRHGQALEVLEWMVGRGVAPLSQSDHAVQLDLIGKVRGLEFAEGYFTSLDETEKTQKMYGALLNCYIRQVQVTKSLSLWDKMQELGFDNSTLNYNEIMTLYLKTGLPEKVSGLLSEMKDKGISPDCVSYRICMTAYAAMSQLDKVQQMLQEMEEEQQQPLISIDWLTYSTVAGIYIKAGLREASLECLRKCEERVMKNADGFNHLISHHANLGNKDEVLRLWGVAKAKFSKRHNRDYLNMMGSLVKLGELEEAEILLEEWDSACEFYDARVPNALLIGCCQKGLVEKAELLLRDRIGRGKAAIPNSWAIIAAGYVEKEGNMEKGFEAMREALAIRTNNIWWRPKPVLMSRMLRWAGENIGAEEVESFVGSVLQTKVPKDREFYNTLLHVYVRNGKEVGWILEGMKADGIDGDEATGEILSSVKQ</sequence>
<dbReference type="EMBL" id="CAMGYJ010000006">
    <property type="protein sequence ID" value="CAI0439188.1"/>
    <property type="molecule type" value="Genomic_DNA"/>
</dbReference>
<dbReference type="PROSITE" id="PS51375">
    <property type="entry name" value="PPR"/>
    <property type="match status" value="2"/>
</dbReference>
<protein>
    <recommendedName>
        <fullName evidence="6">Pentatricopeptide repeat-containing protein</fullName>
    </recommendedName>
</protein>
<comment type="similarity">
    <text evidence="1">Belongs to the PPR family. P subfamily.</text>
</comment>
<dbReference type="NCBIfam" id="TIGR00756">
    <property type="entry name" value="PPR"/>
    <property type="match status" value="2"/>
</dbReference>
<proteinExistence type="inferred from homology"/>
<dbReference type="PANTHER" id="PTHR45717:SF7">
    <property type="entry name" value="PENTACOTRIPEPTIDE-REPEAT REGION OF PRORP DOMAIN-CONTAINING PROTEIN"/>
    <property type="match status" value="1"/>
</dbReference>
<organism evidence="4 5">
    <name type="scientific">Linum tenue</name>
    <dbReference type="NCBI Taxonomy" id="586396"/>
    <lineage>
        <taxon>Eukaryota</taxon>
        <taxon>Viridiplantae</taxon>
        <taxon>Streptophyta</taxon>
        <taxon>Embryophyta</taxon>
        <taxon>Tracheophyta</taxon>
        <taxon>Spermatophyta</taxon>
        <taxon>Magnoliopsida</taxon>
        <taxon>eudicotyledons</taxon>
        <taxon>Gunneridae</taxon>
        <taxon>Pentapetalae</taxon>
        <taxon>rosids</taxon>
        <taxon>fabids</taxon>
        <taxon>Malpighiales</taxon>
        <taxon>Linaceae</taxon>
        <taxon>Linum</taxon>
    </lineage>
</organism>
<dbReference type="InterPro" id="IPR002885">
    <property type="entry name" value="PPR_rpt"/>
</dbReference>
<dbReference type="AlphaFoldDB" id="A0AAV0LYU3"/>